<dbReference type="InParanoid" id="A0A409XJH5"/>
<feature type="compositionally biased region" description="Basic and acidic residues" evidence="1">
    <location>
        <begin position="73"/>
        <end position="90"/>
    </location>
</feature>
<gene>
    <name evidence="3" type="ORF">CVT25_007883</name>
</gene>
<evidence type="ECO:0000313" key="3">
    <source>
        <dbReference type="EMBL" id="PPQ90904.1"/>
    </source>
</evidence>
<evidence type="ECO:0000256" key="2">
    <source>
        <dbReference type="SAM" id="SignalP"/>
    </source>
</evidence>
<name>A0A409XJH5_PSICY</name>
<evidence type="ECO:0000313" key="4">
    <source>
        <dbReference type="Proteomes" id="UP000283269"/>
    </source>
</evidence>
<evidence type="ECO:0000256" key="1">
    <source>
        <dbReference type="SAM" id="MobiDB-lite"/>
    </source>
</evidence>
<sequence>SLTRGRHLRLWLTLLLVQRRLHTIISTPAHPILHVPALPARPHAPATAFSLCPSEGARERGVNVGMGVNADNAKQHSEEALARRSRQSDQHEDDEGRDEDQWAYSEQEDDGRGRLTSPLGVPIEFVLRNINTNTTALNGTGSWDMAISISASAFGDGCSFPVPPSAPPAPVPVPALTLVYVPDVPNLMDDDNEDGARNAANAYECDLDVIL</sequence>
<dbReference type="Proteomes" id="UP000283269">
    <property type="component" value="Unassembled WGS sequence"/>
</dbReference>
<organism evidence="3 4">
    <name type="scientific">Psilocybe cyanescens</name>
    <dbReference type="NCBI Taxonomy" id="93625"/>
    <lineage>
        <taxon>Eukaryota</taxon>
        <taxon>Fungi</taxon>
        <taxon>Dikarya</taxon>
        <taxon>Basidiomycota</taxon>
        <taxon>Agaricomycotina</taxon>
        <taxon>Agaricomycetes</taxon>
        <taxon>Agaricomycetidae</taxon>
        <taxon>Agaricales</taxon>
        <taxon>Agaricineae</taxon>
        <taxon>Strophariaceae</taxon>
        <taxon>Psilocybe</taxon>
    </lineage>
</organism>
<dbReference type="AlphaFoldDB" id="A0A409XJH5"/>
<keyword evidence="4" id="KW-1185">Reference proteome</keyword>
<protein>
    <submittedName>
        <fullName evidence="3">Uncharacterized protein</fullName>
    </submittedName>
</protein>
<dbReference type="EMBL" id="NHYD01001517">
    <property type="protein sequence ID" value="PPQ90904.1"/>
    <property type="molecule type" value="Genomic_DNA"/>
</dbReference>
<feature type="chain" id="PRO_5019514575" evidence="2">
    <location>
        <begin position="24"/>
        <end position="211"/>
    </location>
</feature>
<keyword evidence="2" id="KW-0732">Signal</keyword>
<feature type="non-terminal residue" evidence="3">
    <location>
        <position position="1"/>
    </location>
</feature>
<accession>A0A409XJH5</accession>
<reference evidence="3 4" key="1">
    <citation type="journal article" date="2018" name="Evol. Lett.">
        <title>Horizontal gene cluster transfer increased hallucinogenic mushroom diversity.</title>
        <authorList>
            <person name="Reynolds H.T."/>
            <person name="Vijayakumar V."/>
            <person name="Gluck-Thaler E."/>
            <person name="Korotkin H.B."/>
            <person name="Matheny P.B."/>
            <person name="Slot J.C."/>
        </authorList>
    </citation>
    <scope>NUCLEOTIDE SEQUENCE [LARGE SCALE GENOMIC DNA]</scope>
    <source>
        <strain evidence="3 4">2631</strain>
    </source>
</reference>
<comment type="caution">
    <text evidence="3">The sequence shown here is derived from an EMBL/GenBank/DDBJ whole genome shotgun (WGS) entry which is preliminary data.</text>
</comment>
<proteinExistence type="predicted"/>
<feature type="region of interest" description="Disordered" evidence="1">
    <location>
        <begin position="70"/>
        <end position="116"/>
    </location>
</feature>
<feature type="signal peptide" evidence="2">
    <location>
        <begin position="1"/>
        <end position="23"/>
    </location>
</feature>